<evidence type="ECO:0000256" key="1">
    <source>
        <dbReference type="ARBA" id="ARBA00004442"/>
    </source>
</evidence>
<accession>A0A848GLU0</accession>
<name>A0A848GLU0_9BACT</name>
<keyword evidence="4" id="KW-0472">Membrane</keyword>
<sequence>MTKRIYISVILLMIIATVGCKKYVDKGLPDTFDDNNFWRTEDNVRVYSWPFYEMFMGYGNSGVLGDFYFSSLSDDQAAPNIQQLTLNIPTGNGKWDFSYIRKANILLERVDRVEMSDEAKNHWRGVASFFRALSYFNLVKEFGDVPWLGHSMDISDSNYIYKGRDPRTMVMDSVLKDLDFAIANLRVKDQENTINQYVALALKSRICLYEGTWRKYHGSVGLPDADKFLLAAKDAAEKLITGSPYALNDVYTTTYNSLDLSGNKEVLLCKKYVPSYLTHSLIGYLTSSTTMSGINKNAIESFVCTDGLPIKLSPLYKGDDNLQNTRTNRDKRLLLSVDTVLCYATNLVAGRQSSTGYRPTKFLNAAVANVVAPYNDTDAPLFWLAEVLLNYAEAAAELNNMGKYTFSQADLDKSVNKLRNRAGIAPLQFLGSEQQVGVNGVAFNDPANNPANNLSPLIWEIRRERRVELMLDGFRYHDLLRWSLGANLNTTTNPDITKGAKVPPPPAGQKLDRDANGYIQLYLTGATRVFSDPKNYLQPIPSGQISLYPAGRITQNPGW</sequence>
<evidence type="ECO:0000313" key="9">
    <source>
        <dbReference type="Proteomes" id="UP000583266"/>
    </source>
</evidence>
<dbReference type="InterPro" id="IPR011990">
    <property type="entry name" value="TPR-like_helical_dom_sf"/>
</dbReference>
<evidence type="ECO:0000313" key="8">
    <source>
        <dbReference type="EMBL" id="NML37773.1"/>
    </source>
</evidence>
<keyword evidence="5" id="KW-0998">Cell outer membrane</keyword>
<feature type="domain" description="SusD-like N-terminal" evidence="7">
    <location>
        <begin position="95"/>
        <end position="208"/>
    </location>
</feature>
<dbReference type="Pfam" id="PF14322">
    <property type="entry name" value="SusD-like_3"/>
    <property type="match status" value="1"/>
</dbReference>
<organism evidence="8 9">
    <name type="scientific">Chitinophaga fulva</name>
    <dbReference type="NCBI Taxonomy" id="2728842"/>
    <lineage>
        <taxon>Bacteria</taxon>
        <taxon>Pseudomonadati</taxon>
        <taxon>Bacteroidota</taxon>
        <taxon>Chitinophagia</taxon>
        <taxon>Chitinophagales</taxon>
        <taxon>Chitinophagaceae</taxon>
        <taxon>Chitinophaga</taxon>
    </lineage>
</organism>
<evidence type="ECO:0000256" key="2">
    <source>
        <dbReference type="ARBA" id="ARBA00006275"/>
    </source>
</evidence>
<dbReference type="EMBL" id="JABBGC010000001">
    <property type="protein sequence ID" value="NML37773.1"/>
    <property type="molecule type" value="Genomic_DNA"/>
</dbReference>
<dbReference type="InterPro" id="IPR012944">
    <property type="entry name" value="SusD_RagB_dom"/>
</dbReference>
<dbReference type="AlphaFoldDB" id="A0A848GLU0"/>
<dbReference type="Pfam" id="PF07980">
    <property type="entry name" value="SusD_RagB"/>
    <property type="match status" value="1"/>
</dbReference>
<protein>
    <submittedName>
        <fullName evidence="8">RagB/SusD family nutrient uptake outer membrane protein</fullName>
    </submittedName>
</protein>
<evidence type="ECO:0000256" key="4">
    <source>
        <dbReference type="ARBA" id="ARBA00023136"/>
    </source>
</evidence>
<evidence type="ECO:0000256" key="5">
    <source>
        <dbReference type="ARBA" id="ARBA00023237"/>
    </source>
</evidence>
<proteinExistence type="inferred from homology"/>
<dbReference type="PROSITE" id="PS51257">
    <property type="entry name" value="PROKAR_LIPOPROTEIN"/>
    <property type="match status" value="1"/>
</dbReference>
<evidence type="ECO:0000259" key="6">
    <source>
        <dbReference type="Pfam" id="PF07980"/>
    </source>
</evidence>
<keyword evidence="9" id="KW-1185">Reference proteome</keyword>
<keyword evidence="3" id="KW-0732">Signal</keyword>
<dbReference type="Gene3D" id="1.25.40.390">
    <property type="match status" value="1"/>
</dbReference>
<comment type="similarity">
    <text evidence="2">Belongs to the SusD family.</text>
</comment>
<dbReference type="GO" id="GO:0009279">
    <property type="term" value="C:cell outer membrane"/>
    <property type="evidence" value="ECO:0007669"/>
    <property type="project" value="UniProtKB-SubCell"/>
</dbReference>
<reference evidence="8 9" key="1">
    <citation type="submission" date="2020-04" db="EMBL/GenBank/DDBJ databases">
        <title>Chitinophaga sp. G-6-1-13 sp. nov., isolated from soil.</title>
        <authorList>
            <person name="Dahal R.H."/>
            <person name="Chaudhary D.K."/>
        </authorList>
    </citation>
    <scope>NUCLEOTIDE SEQUENCE [LARGE SCALE GENOMIC DNA]</scope>
    <source>
        <strain evidence="8 9">G-6-1-13</strain>
    </source>
</reference>
<dbReference type="Proteomes" id="UP000583266">
    <property type="component" value="Unassembled WGS sequence"/>
</dbReference>
<gene>
    <name evidence="8" type="ORF">HHL17_11265</name>
</gene>
<dbReference type="SUPFAM" id="SSF48452">
    <property type="entry name" value="TPR-like"/>
    <property type="match status" value="1"/>
</dbReference>
<dbReference type="InterPro" id="IPR033985">
    <property type="entry name" value="SusD-like_N"/>
</dbReference>
<feature type="domain" description="RagB/SusD" evidence="6">
    <location>
        <begin position="344"/>
        <end position="559"/>
    </location>
</feature>
<comment type="caution">
    <text evidence="8">The sequence shown here is derived from an EMBL/GenBank/DDBJ whole genome shotgun (WGS) entry which is preliminary data.</text>
</comment>
<dbReference type="RefSeq" id="WP_169224813.1">
    <property type="nucleotide sequence ID" value="NZ_JABBGC010000001.1"/>
</dbReference>
<evidence type="ECO:0000256" key="3">
    <source>
        <dbReference type="ARBA" id="ARBA00022729"/>
    </source>
</evidence>
<evidence type="ECO:0000259" key="7">
    <source>
        <dbReference type="Pfam" id="PF14322"/>
    </source>
</evidence>
<comment type="subcellular location">
    <subcellularLocation>
        <location evidence="1">Cell outer membrane</location>
    </subcellularLocation>
</comment>